<keyword evidence="4" id="KW-0547">Nucleotide-binding</keyword>
<evidence type="ECO:0000313" key="11">
    <source>
        <dbReference type="EMBL" id="MCO4293856.1"/>
    </source>
</evidence>
<dbReference type="Pfam" id="PF02661">
    <property type="entry name" value="Fic"/>
    <property type="match status" value="1"/>
</dbReference>
<organism evidence="11 12">
    <name type="scientific">Solitalea agri</name>
    <dbReference type="NCBI Taxonomy" id="2953739"/>
    <lineage>
        <taxon>Bacteria</taxon>
        <taxon>Pseudomonadati</taxon>
        <taxon>Bacteroidota</taxon>
        <taxon>Sphingobacteriia</taxon>
        <taxon>Sphingobacteriales</taxon>
        <taxon>Sphingobacteriaceae</taxon>
        <taxon>Solitalea</taxon>
    </lineage>
</organism>
<keyword evidence="12" id="KW-1185">Reference proteome</keyword>
<evidence type="ECO:0000259" key="10">
    <source>
        <dbReference type="PROSITE" id="PS51459"/>
    </source>
</evidence>
<evidence type="ECO:0000256" key="5">
    <source>
        <dbReference type="ARBA" id="ARBA00022803"/>
    </source>
</evidence>
<dbReference type="GO" id="GO:0005524">
    <property type="term" value="F:ATP binding"/>
    <property type="evidence" value="ECO:0007669"/>
    <property type="project" value="UniProtKB-KW"/>
</dbReference>
<evidence type="ECO:0000256" key="4">
    <source>
        <dbReference type="ARBA" id="ARBA00022741"/>
    </source>
</evidence>
<comment type="caution">
    <text evidence="11">The sequence shown here is derived from an EMBL/GenBank/DDBJ whole genome shotgun (WGS) entry which is preliminary data.</text>
</comment>
<evidence type="ECO:0000256" key="6">
    <source>
        <dbReference type="ARBA" id="ARBA00022840"/>
    </source>
</evidence>
<keyword evidence="6" id="KW-0067">ATP-binding</keyword>
<dbReference type="InterPro" id="IPR036597">
    <property type="entry name" value="Fido-like_dom_sf"/>
</dbReference>
<keyword evidence="2" id="KW-0812">Transmembrane</keyword>
<comment type="subcellular location">
    <subcellularLocation>
        <location evidence="1">Membrane</location>
        <topology evidence="1">Single-pass membrane protein</topology>
    </subcellularLocation>
</comment>
<sequence>MGDTYIDPDNLLGLKTFDEINIAESEGVANAYESFIMEQEVNVSITPELILNLHQAAFGHLYKWAGKYRKTELVVGQLIPPKPGYLNYKMYEFCEQVEYFRNHIQKDDKVKSITHCLAYAHAKFIEIHPFLNGNGRTARMLTDLISITLGLGKIECYKREEGDERKQYIDSLVAIQKNNDYSLLYSIIGPQVRYYLDILDKL</sequence>
<evidence type="ECO:0000256" key="3">
    <source>
        <dbReference type="ARBA" id="ARBA00022737"/>
    </source>
</evidence>
<feature type="domain" description="Fido" evidence="10">
    <location>
        <begin position="45"/>
        <end position="197"/>
    </location>
</feature>
<gene>
    <name evidence="11" type="ORF">NF867_13375</name>
</gene>
<dbReference type="AlphaFoldDB" id="A0A9X2F3Y6"/>
<evidence type="ECO:0000256" key="7">
    <source>
        <dbReference type="ARBA" id="ARBA00022989"/>
    </source>
</evidence>
<dbReference type="RefSeq" id="WP_252588513.1">
    <property type="nucleotide sequence ID" value="NZ_JAMWYS010000045.1"/>
</dbReference>
<dbReference type="InterPro" id="IPR003812">
    <property type="entry name" value="Fido"/>
</dbReference>
<dbReference type="PROSITE" id="PS51459">
    <property type="entry name" value="FIDO"/>
    <property type="match status" value="1"/>
</dbReference>
<evidence type="ECO:0000256" key="8">
    <source>
        <dbReference type="ARBA" id="ARBA00023136"/>
    </source>
</evidence>
<keyword evidence="5" id="KW-0802">TPR repeat</keyword>
<evidence type="ECO:0000256" key="2">
    <source>
        <dbReference type="ARBA" id="ARBA00022692"/>
    </source>
</evidence>
<dbReference type="SUPFAM" id="SSF140931">
    <property type="entry name" value="Fic-like"/>
    <property type="match status" value="1"/>
</dbReference>
<evidence type="ECO:0000256" key="9">
    <source>
        <dbReference type="PIRSR" id="PIRSR640198-1"/>
    </source>
</evidence>
<dbReference type="InterPro" id="IPR040198">
    <property type="entry name" value="Fido_containing"/>
</dbReference>
<accession>A0A9X2F3Y6</accession>
<dbReference type="Gene3D" id="1.10.3290.10">
    <property type="entry name" value="Fido-like domain"/>
    <property type="match status" value="1"/>
</dbReference>
<dbReference type="EMBL" id="JAMWYS010000045">
    <property type="protein sequence ID" value="MCO4293856.1"/>
    <property type="molecule type" value="Genomic_DNA"/>
</dbReference>
<keyword evidence="3" id="KW-0677">Repeat</keyword>
<keyword evidence="8" id="KW-0472">Membrane</keyword>
<dbReference type="GO" id="GO:0016020">
    <property type="term" value="C:membrane"/>
    <property type="evidence" value="ECO:0007669"/>
    <property type="project" value="UniProtKB-SubCell"/>
</dbReference>
<protein>
    <submittedName>
        <fullName evidence="11">Fic family protein</fullName>
    </submittedName>
</protein>
<keyword evidence="7" id="KW-1133">Transmembrane helix</keyword>
<proteinExistence type="predicted"/>
<dbReference type="Proteomes" id="UP001155182">
    <property type="component" value="Unassembled WGS sequence"/>
</dbReference>
<feature type="active site" evidence="9">
    <location>
        <position position="128"/>
    </location>
</feature>
<reference evidence="11" key="1">
    <citation type="submission" date="2022-06" db="EMBL/GenBank/DDBJ databases">
        <title>Solitalea sp. MAHUQ-68 isolated from rhizospheric soil.</title>
        <authorList>
            <person name="Huq M.A."/>
        </authorList>
    </citation>
    <scope>NUCLEOTIDE SEQUENCE</scope>
    <source>
        <strain evidence="11">MAHUQ-68</strain>
    </source>
</reference>
<dbReference type="PANTHER" id="PTHR13504:SF34">
    <property type="entry name" value="PROTEIN ADENYLYLTRANSFERASE FICD"/>
    <property type="match status" value="1"/>
</dbReference>
<evidence type="ECO:0000313" key="12">
    <source>
        <dbReference type="Proteomes" id="UP001155182"/>
    </source>
</evidence>
<evidence type="ECO:0000256" key="1">
    <source>
        <dbReference type="ARBA" id="ARBA00004167"/>
    </source>
</evidence>
<name>A0A9X2F3Y6_9SPHI</name>
<dbReference type="PANTHER" id="PTHR13504">
    <property type="entry name" value="FIDO DOMAIN-CONTAINING PROTEIN DDB_G0283145"/>
    <property type="match status" value="1"/>
</dbReference>